<sequence>MASLGQIVLVAGLAFLVLADQDHGRGGQAGGGGPAIGAAAAAAPPPAREAAIISQHPQQPLSAAVAVSKRVLIPIPPSGPSNKWNSEVNHEKPSAAESVSGRRRTRAIVGRRLGSP</sequence>
<keyword evidence="4" id="KW-1185">Reference proteome</keyword>
<proteinExistence type="predicted"/>
<dbReference type="Proteomes" id="UP000604825">
    <property type="component" value="Unassembled WGS sequence"/>
</dbReference>
<dbReference type="AlphaFoldDB" id="A0A811S7Z4"/>
<evidence type="ECO:0000313" key="4">
    <source>
        <dbReference type="Proteomes" id="UP000604825"/>
    </source>
</evidence>
<name>A0A811S7Z4_9POAL</name>
<feature type="compositionally biased region" description="Low complexity" evidence="1">
    <location>
        <begin position="107"/>
        <end position="116"/>
    </location>
</feature>
<dbReference type="OrthoDB" id="10496013at2759"/>
<evidence type="ECO:0000256" key="1">
    <source>
        <dbReference type="SAM" id="MobiDB-lite"/>
    </source>
</evidence>
<dbReference type="EMBL" id="CAJGYO010000019">
    <property type="protein sequence ID" value="CAD6338364.1"/>
    <property type="molecule type" value="Genomic_DNA"/>
</dbReference>
<protein>
    <submittedName>
        <fullName evidence="3">Uncharacterized protein</fullName>
    </submittedName>
</protein>
<feature type="chain" id="PRO_5033060501" evidence="2">
    <location>
        <begin position="20"/>
        <end position="116"/>
    </location>
</feature>
<reference evidence="3" key="1">
    <citation type="submission" date="2020-10" db="EMBL/GenBank/DDBJ databases">
        <authorList>
            <person name="Han B."/>
            <person name="Lu T."/>
            <person name="Zhao Q."/>
            <person name="Huang X."/>
            <person name="Zhao Y."/>
        </authorList>
    </citation>
    <scope>NUCLEOTIDE SEQUENCE</scope>
</reference>
<evidence type="ECO:0000256" key="2">
    <source>
        <dbReference type="SAM" id="SignalP"/>
    </source>
</evidence>
<comment type="caution">
    <text evidence="3">The sequence shown here is derived from an EMBL/GenBank/DDBJ whole genome shotgun (WGS) entry which is preliminary data.</text>
</comment>
<gene>
    <name evidence="3" type="ORF">NCGR_LOCUS62462</name>
</gene>
<organism evidence="3 4">
    <name type="scientific">Miscanthus lutarioriparius</name>
    <dbReference type="NCBI Taxonomy" id="422564"/>
    <lineage>
        <taxon>Eukaryota</taxon>
        <taxon>Viridiplantae</taxon>
        <taxon>Streptophyta</taxon>
        <taxon>Embryophyta</taxon>
        <taxon>Tracheophyta</taxon>
        <taxon>Spermatophyta</taxon>
        <taxon>Magnoliopsida</taxon>
        <taxon>Liliopsida</taxon>
        <taxon>Poales</taxon>
        <taxon>Poaceae</taxon>
        <taxon>PACMAD clade</taxon>
        <taxon>Panicoideae</taxon>
        <taxon>Andropogonodae</taxon>
        <taxon>Andropogoneae</taxon>
        <taxon>Saccharinae</taxon>
        <taxon>Miscanthus</taxon>
    </lineage>
</organism>
<evidence type="ECO:0000313" key="3">
    <source>
        <dbReference type="EMBL" id="CAD6338364.1"/>
    </source>
</evidence>
<feature type="region of interest" description="Disordered" evidence="1">
    <location>
        <begin position="77"/>
        <end position="116"/>
    </location>
</feature>
<feature type="signal peptide" evidence="2">
    <location>
        <begin position="1"/>
        <end position="19"/>
    </location>
</feature>
<keyword evidence="2" id="KW-0732">Signal</keyword>
<accession>A0A811S7Z4</accession>